<evidence type="ECO:0000256" key="1">
    <source>
        <dbReference type="ARBA" id="ARBA00023004"/>
    </source>
</evidence>
<sequence length="84" mass="9004">MIPLGLLSPGERGEIVEVRLRPGCCSAPCSEGRGKGDVRVEDMGLRAGKRVEMLNNGGGPVLVKVDDARIAVDRGMAMKIMVRR</sequence>
<evidence type="ECO:0000313" key="4">
    <source>
        <dbReference type="Proteomes" id="UP000057609"/>
    </source>
</evidence>
<dbReference type="InterPro" id="IPR053184">
    <property type="entry name" value="FeoA-like"/>
</dbReference>
<dbReference type="OrthoDB" id="5397380at2"/>
<keyword evidence="4" id="KW-1185">Reference proteome</keyword>
<dbReference type="PANTHER" id="PTHR43151:SF1">
    <property type="entry name" value="SSR2333 PROTEIN"/>
    <property type="match status" value="1"/>
</dbReference>
<dbReference type="Gene3D" id="2.30.30.90">
    <property type="match status" value="1"/>
</dbReference>
<dbReference type="GO" id="GO:0046914">
    <property type="term" value="F:transition metal ion binding"/>
    <property type="evidence" value="ECO:0007669"/>
    <property type="project" value="InterPro"/>
</dbReference>
<dbReference type="STRING" id="345632.GPICK_04035"/>
<dbReference type="HOGENOM" id="CLU_150646_6_3_7"/>
<name>A0A0B5B7V8_9BACT</name>
<dbReference type="InterPro" id="IPR007167">
    <property type="entry name" value="Fe-transptr_FeoA-like"/>
</dbReference>
<keyword evidence="1" id="KW-0408">Iron</keyword>
<evidence type="ECO:0000313" key="3">
    <source>
        <dbReference type="EMBL" id="AJE02648.1"/>
    </source>
</evidence>
<dbReference type="InterPro" id="IPR038157">
    <property type="entry name" value="FeoA_core_dom"/>
</dbReference>
<gene>
    <name evidence="3" type="ORF">GPICK_04035</name>
</gene>
<dbReference type="RefSeq" id="WP_039740716.1">
    <property type="nucleotide sequence ID" value="NZ_CP009788.1"/>
</dbReference>
<dbReference type="AlphaFoldDB" id="A0A0B5B7V8"/>
<dbReference type="InterPro" id="IPR008988">
    <property type="entry name" value="Transcriptional_repressor_C"/>
</dbReference>
<feature type="domain" description="Ferrous iron transporter FeoA-like" evidence="2">
    <location>
        <begin position="2"/>
        <end position="84"/>
    </location>
</feature>
<dbReference type="Pfam" id="PF04023">
    <property type="entry name" value="FeoA"/>
    <property type="match status" value="1"/>
</dbReference>
<dbReference type="SUPFAM" id="SSF50037">
    <property type="entry name" value="C-terminal domain of transcriptional repressors"/>
    <property type="match status" value="1"/>
</dbReference>
<dbReference type="SMART" id="SM00899">
    <property type="entry name" value="FeoA"/>
    <property type="match status" value="1"/>
</dbReference>
<evidence type="ECO:0000259" key="2">
    <source>
        <dbReference type="SMART" id="SM00899"/>
    </source>
</evidence>
<dbReference type="KEGG" id="gpi:GPICK_04035"/>
<reference evidence="3 4" key="1">
    <citation type="journal article" date="2015" name="Genome Announc.">
        <title>Complete Genome of Geobacter pickeringii G13T, a Metal-Reducing Isolate from Sedimentary Kaolin Deposits.</title>
        <authorList>
            <person name="Badalamenti J.P."/>
            <person name="Bond D.R."/>
        </authorList>
    </citation>
    <scope>NUCLEOTIDE SEQUENCE [LARGE SCALE GENOMIC DNA]</scope>
    <source>
        <strain evidence="3 4">G13</strain>
    </source>
</reference>
<dbReference type="PANTHER" id="PTHR43151">
    <property type="entry name" value="FEOA FAMILY PROTEIN"/>
    <property type="match status" value="1"/>
</dbReference>
<dbReference type="Proteomes" id="UP000057609">
    <property type="component" value="Chromosome"/>
</dbReference>
<organism evidence="3 4">
    <name type="scientific">Geobacter pickeringii</name>
    <dbReference type="NCBI Taxonomy" id="345632"/>
    <lineage>
        <taxon>Bacteria</taxon>
        <taxon>Pseudomonadati</taxon>
        <taxon>Thermodesulfobacteriota</taxon>
        <taxon>Desulfuromonadia</taxon>
        <taxon>Geobacterales</taxon>
        <taxon>Geobacteraceae</taxon>
        <taxon>Geobacter</taxon>
    </lineage>
</organism>
<dbReference type="EMBL" id="CP009788">
    <property type="protein sequence ID" value="AJE02648.1"/>
    <property type="molecule type" value="Genomic_DNA"/>
</dbReference>
<accession>A0A0B5B7V8</accession>
<protein>
    <submittedName>
        <fullName evidence="3">Iron transporter FeoA</fullName>
    </submittedName>
</protein>
<proteinExistence type="predicted"/>